<reference evidence="3 4" key="1">
    <citation type="journal article" date="2023" name="Commun. Biol.">
        <title>Genome analysis of Parmales, the sister group of diatoms, reveals the evolutionary specialization of diatoms from phago-mixotrophs to photoautotrophs.</title>
        <authorList>
            <person name="Ban H."/>
            <person name="Sato S."/>
            <person name="Yoshikawa S."/>
            <person name="Yamada K."/>
            <person name="Nakamura Y."/>
            <person name="Ichinomiya M."/>
            <person name="Sato N."/>
            <person name="Blanc-Mathieu R."/>
            <person name="Endo H."/>
            <person name="Kuwata A."/>
            <person name="Ogata H."/>
        </authorList>
    </citation>
    <scope>NUCLEOTIDE SEQUENCE [LARGE SCALE GENOMIC DNA]</scope>
</reference>
<keyword evidence="2" id="KW-0812">Transmembrane</keyword>
<dbReference type="EMBL" id="BRYB01001737">
    <property type="protein sequence ID" value="GMI32410.1"/>
    <property type="molecule type" value="Genomic_DNA"/>
</dbReference>
<feature type="transmembrane region" description="Helical" evidence="2">
    <location>
        <begin position="121"/>
        <end position="142"/>
    </location>
</feature>
<keyword evidence="4" id="KW-1185">Reference proteome</keyword>
<feature type="region of interest" description="Disordered" evidence="1">
    <location>
        <begin position="84"/>
        <end position="111"/>
    </location>
</feature>
<proteinExistence type="predicted"/>
<dbReference type="Proteomes" id="UP001165060">
    <property type="component" value="Unassembled WGS sequence"/>
</dbReference>
<evidence type="ECO:0000313" key="3">
    <source>
        <dbReference type="EMBL" id="GMI32410.1"/>
    </source>
</evidence>
<evidence type="ECO:0000313" key="4">
    <source>
        <dbReference type="Proteomes" id="UP001165060"/>
    </source>
</evidence>
<accession>A0ABQ6MU39</accession>
<gene>
    <name evidence="3" type="ORF">TeGR_g5197</name>
</gene>
<evidence type="ECO:0000256" key="1">
    <source>
        <dbReference type="SAM" id="MobiDB-lite"/>
    </source>
</evidence>
<evidence type="ECO:0000256" key="2">
    <source>
        <dbReference type="SAM" id="Phobius"/>
    </source>
</evidence>
<keyword evidence="2" id="KW-0472">Membrane</keyword>
<sequence>MAQVKFPMSMSIVNTPQVLVPRVAPVGFVGIEGGRKLFEKDAEDGEKGSVRDLGLSGIALGGSELVLADGSRMLYSDASGKFVEGDEKEKRKKKKPLAPASLSPENAENVAPVAGAGEGKAAAGGFGFAAFTAAAMSGMVAVRMSAVKR</sequence>
<keyword evidence="2" id="KW-1133">Transmembrane helix</keyword>
<protein>
    <submittedName>
        <fullName evidence="3">Uncharacterized protein</fullName>
    </submittedName>
</protein>
<organism evidence="3 4">
    <name type="scientific">Tetraparma gracilis</name>
    <dbReference type="NCBI Taxonomy" id="2962635"/>
    <lineage>
        <taxon>Eukaryota</taxon>
        <taxon>Sar</taxon>
        <taxon>Stramenopiles</taxon>
        <taxon>Ochrophyta</taxon>
        <taxon>Bolidophyceae</taxon>
        <taxon>Parmales</taxon>
        <taxon>Triparmaceae</taxon>
        <taxon>Tetraparma</taxon>
    </lineage>
</organism>
<name>A0ABQ6MU39_9STRA</name>
<comment type="caution">
    <text evidence="3">The sequence shown here is derived from an EMBL/GenBank/DDBJ whole genome shotgun (WGS) entry which is preliminary data.</text>
</comment>